<dbReference type="AlphaFoldDB" id="A0A5S6QEU7"/>
<dbReference type="WBParaSite" id="TMUE_1000005748.1">
    <property type="protein sequence ID" value="TMUE_1000005748.1"/>
    <property type="gene ID" value="WBGene00302583"/>
</dbReference>
<evidence type="ECO:0000313" key="2">
    <source>
        <dbReference type="WBParaSite" id="TMUE_1000005748.1"/>
    </source>
</evidence>
<dbReference type="Proteomes" id="UP000046395">
    <property type="component" value="Unassembled WGS sequence"/>
</dbReference>
<name>A0A5S6QEU7_TRIMR</name>
<evidence type="ECO:0000313" key="1">
    <source>
        <dbReference type="Proteomes" id="UP000046395"/>
    </source>
</evidence>
<accession>A0A5S6QEU7</accession>
<protein>
    <submittedName>
        <fullName evidence="2">Uncharacterized protein</fullName>
    </submittedName>
</protein>
<proteinExistence type="predicted"/>
<organism evidence="1 2">
    <name type="scientific">Trichuris muris</name>
    <name type="common">Mouse whipworm</name>
    <dbReference type="NCBI Taxonomy" id="70415"/>
    <lineage>
        <taxon>Eukaryota</taxon>
        <taxon>Metazoa</taxon>
        <taxon>Ecdysozoa</taxon>
        <taxon>Nematoda</taxon>
        <taxon>Enoplea</taxon>
        <taxon>Dorylaimia</taxon>
        <taxon>Trichinellida</taxon>
        <taxon>Trichuridae</taxon>
        <taxon>Trichuris</taxon>
    </lineage>
</organism>
<sequence>MCALEKHWNDKMIHSRKFFGMDKVNGSWSNIQAPMFADTFSWSAAGLSDSWLHCSAGGRTKGDRIKNAKPMTSSNISVVIPEDRA</sequence>
<reference evidence="2" key="1">
    <citation type="submission" date="2019-12" db="UniProtKB">
        <authorList>
            <consortium name="WormBaseParasite"/>
        </authorList>
    </citation>
    <scope>IDENTIFICATION</scope>
</reference>
<keyword evidence="1" id="KW-1185">Reference proteome</keyword>